<comment type="subcellular location">
    <subcellularLocation>
        <location evidence="1">Membrane</location>
        <topology evidence="1">Multi-pass membrane protein</topology>
    </subcellularLocation>
</comment>
<evidence type="ECO:0000256" key="3">
    <source>
        <dbReference type="ARBA" id="ARBA00022989"/>
    </source>
</evidence>
<feature type="transmembrane region" description="Helical" evidence="5">
    <location>
        <begin position="210"/>
        <end position="231"/>
    </location>
</feature>
<accession>A0A6C0D296</accession>
<dbReference type="GO" id="GO:0016020">
    <property type="term" value="C:membrane"/>
    <property type="evidence" value="ECO:0007669"/>
    <property type="project" value="UniProtKB-SubCell"/>
</dbReference>
<feature type="transmembrane region" description="Helical" evidence="5">
    <location>
        <begin position="153"/>
        <end position="174"/>
    </location>
</feature>
<sequence length="273" mass="31518">MMNNSSVFLATTRRHQRKKPSSFPLSPMMTSSSISTVQQTMLKGITRHLFFQMCLLLFIVFIGHRYFPSSYCLFTCQPAWIGIILYFVLAILLLLGSLGIFFPKPSNPFHIFMRTLCFYGIGVLLSYVMLLTYNITMKETKTEKEKQWTQTAFYIAMGITVLFFGLLVVFLPFLIKHLKLLGILTGIFFFVLLVMIIMIVFVNVDKNQKLWTFYLIVSLIIFVVFSMYDLANVISKCKKSDTIECRSEVGATSIYIDLINVFQKLFLLLSNQH</sequence>
<evidence type="ECO:0000256" key="4">
    <source>
        <dbReference type="ARBA" id="ARBA00023136"/>
    </source>
</evidence>
<evidence type="ECO:0000313" key="6">
    <source>
        <dbReference type="EMBL" id="QHT10194.1"/>
    </source>
</evidence>
<dbReference type="InterPro" id="IPR006214">
    <property type="entry name" value="Bax_inhibitor_1-related"/>
</dbReference>
<feature type="transmembrane region" description="Helical" evidence="5">
    <location>
        <begin position="111"/>
        <end position="133"/>
    </location>
</feature>
<protein>
    <submittedName>
        <fullName evidence="6">Uncharacterized protein</fullName>
    </submittedName>
</protein>
<keyword evidence="2 5" id="KW-0812">Transmembrane</keyword>
<dbReference type="EMBL" id="MN739518">
    <property type="protein sequence ID" value="QHT10194.1"/>
    <property type="molecule type" value="Genomic_DNA"/>
</dbReference>
<proteinExistence type="predicted"/>
<evidence type="ECO:0000256" key="2">
    <source>
        <dbReference type="ARBA" id="ARBA00022692"/>
    </source>
</evidence>
<keyword evidence="3 5" id="KW-1133">Transmembrane helix</keyword>
<keyword evidence="4 5" id="KW-0472">Membrane</keyword>
<feature type="transmembrane region" description="Helical" evidence="5">
    <location>
        <begin position="49"/>
        <end position="67"/>
    </location>
</feature>
<name>A0A6C0D296_9ZZZZ</name>
<reference evidence="6" key="1">
    <citation type="journal article" date="2020" name="Nature">
        <title>Giant virus diversity and host interactions through global metagenomics.</title>
        <authorList>
            <person name="Schulz F."/>
            <person name="Roux S."/>
            <person name="Paez-Espino D."/>
            <person name="Jungbluth S."/>
            <person name="Walsh D.A."/>
            <person name="Denef V.J."/>
            <person name="McMahon K.D."/>
            <person name="Konstantinidis K.T."/>
            <person name="Eloe-Fadrosh E.A."/>
            <person name="Kyrpides N.C."/>
            <person name="Woyke T."/>
        </authorList>
    </citation>
    <scope>NUCLEOTIDE SEQUENCE</scope>
    <source>
        <strain evidence="6">GVMAG-M-3300023174-104</strain>
    </source>
</reference>
<evidence type="ECO:0000256" key="1">
    <source>
        <dbReference type="ARBA" id="ARBA00004141"/>
    </source>
</evidence>
<dbReference type="AlphaFoldDB" id="A0A6C0D296"/>
<organism evidence="6">
    <name type="scientific">viral metagenome</name>
    <dbReference type="NCBI Taxonomy" id="1070528"/>
    <lineage>
        <taxon>unclassified sequences</taxon>
        <taxon>metagenomes</taxon>
        <taxon>organismal metagenomes</taxon>
    </lineage>
</organism>
<dbReference type="Pfam" id="PF01027">
    <property type="entry name" value="Bax1-I"/>
    <property type="match status" value="1"/>
</dbReference>
<evidence type="ECO:0000256" key="5">
    <source>
        <dbReference type="SAM" id="Phobius"/>
    </source>
</evidence>
<feature type="transmembrane region" description="Helical" evidence="5">
    <location>
        <begin position="79"/>
        <end position="102"/>
    </location>
</feature>
<feature type="transmembrane region" description="Helical" evidence="5">
    <location>
        <begin position="181"/>
        <end position="204"/>
    </location>
</feature>